<reference evidence="2 3" key="1">
    <citation type="submission" date="2017-07" db="EMBL/GenBank/DDBJ databases">
        <title>Fictibacillus sp. nov. GDSW-R2A3 Genome sequencing and assembly.</title>
        <authorList>
            <person name="Mayilraj S."/>
        </authorList>
    </citation>
    <scope>NUCLEOTIDE SEQUENCE [LARGE SCALE GENOMIC DNA]</scope>
    <source>
        <strain evidence="2 3">GDSW-R2A3</strain>
    </source>
</reference>
<dbReference type="AlphaFoldDB" id="A0A235FDM6"/>
<feature type="transmembrane region" description="Helical" evidence="1">
    <location>
        <begin position="56"/>
        <end position="73"/>
    </location>
</feature>
<name>A0A235FDM6_9BACL</name>
<organism evidence="2 3">
    <name type="scientific">Fictibacillus aquaticus</name>
    <dbReference type="NCBI Taxonomy" id="2021314"/>
    <lineage>
        <taxon>Bacteria</taxon>
        <taxon>Bacillati</taxon>
        <taxon>Bacillota</taxon>
        <taxon>Bacilli</taxon>
        <taxon>Bacillales</taxon>
        <taxon>Fictibacillaceae</taxon>
        <taxon>Fictibacillus</taxon>
    </lineage>
</organism>
<keyword evidence="3" id="KW-1185">Reference proteome</keyword>
<dbReference type="RefSeq" id="WP_094251419.1">
    <property type="nucleotide sequence ID" value="NZ_JBHLXL010000001.1"/>
</dbReference>
<proteinExistence type="predicted"/>
<feature type="transmembrane region" description="Helical" evidence="1">
    <location>
        <begin position="125"/>
        <end position="143"/>
    </location>
</feature>
<evidence type="ECO:0000256" key="1">
    <source>
        <dbReference type="SAM" id="Phobius"/>
    </source>
</evidence>
<dbReference type="Proteomes" id="UP000215059">
    <property type="component" value="Unassembled WGS sequence"/>
</dbReference>
<dbReference type="EMBL" id="NOII01000001">
    <property type="protein sequence ID" value="OYD59458.1"/>
    <property type="molecule type" value="Genomic_DNA"/>
</dbReference>
<accession>A0A235FDM6</accession>
<feature type="transmembrane region" description="Helical" evidence="1">
    <location>
        <begin position="85"/>
        <end position="105"/>
    </location>
</feature>
<comment type="caution">
    <text evidence="2">The sequence shown here is derived from an EMBL/GenBank/DDBJ whole genome shotgun (WGS) entry which is preliminary data.</text>
</comment>
<protein>
    <submittedName>
        <fullName evidence="2">Uncharacterized protein</fullName>
    </submittedName>
</protein>
<sequence>MSAGFHKIFWGFLLVFLKIHIVNVDILPDPLGYFLIFQGIKILLMDGSGDGKRAKWIAAGLIFLSIPSVFMWNNAGEQPAMLVQLYGTALSLLKLVLVFHVFRMVLEIAIRHGQSELKKRVASTFNTYMAVLLPVTIAESFLMNMSGDWLTAVSIVLIIAAVVMEIVFLVLLRALMKHPWEIAEA</sequence>
<keyword evidence="1" id="KW-1133">Transmembrane helix</keyword>
<keyword evidence="1" id="KW-0472">Membrane</keyword>
<evidence type="ECO:0000313" key="3">
    <source>
        <dbReference type="Proteomes" id="UP000215059"/>
    </source>
</evidence>
<evidence type="ECO:0000313" key="2">
    <source>
        <dbReference type="EMBL" id="OYD59458.1"/>
    </source>
</evidence>
<keyword evidence="1" id="KW-0812">Transmembrane</keyword>
<gene>
    <name evidence="2" type="ORF">CGZ90_06095</name>
</gene>
<feature type="transmembrane region" description="Helical" evidence="1">
    <location>
        <begin position="149"/>
        <end position="172"/>
    </location>
</feature>
<dbReference type="OrthoDB" id="2596219at2"/>